<reference key="2">
    <citation type="submission" date="2011-04" db="EMBL/GenBank/DDBJ databases">
        <title>Complete sequence of chromosome of Haliscomenobacter hydrossis DSM 1100.</title>
        <authorList>
            <consortium name="US DOE Joint Genome Institute (JGI-PGF)"/>
            <person name="Lucas S."/>
            <person name="Han J."/>
            <person name="Lapidus A."/>
            <person name="Bruce D."/>
            <person name="Goodwin L."/>
            <person name="Pitluck S."/>
            <person name="Peters L."/>
            <person name="Kyrpides N."/>
            <person name="Mavromatis K."/>
            <person name="Ivanova N."/>
            <person name="Ovchinnikova G."/>
            <person name="Pagani I."/>
            <person name="Daligault H."/>
            <person name="Detter J.C."/>
            <person name="Han C."/>
            <person name="Land M."/>
            <person name="Hauser L."/>
            <person name="Markowitz V."/>
            <person name="Cheng J.-F."/>
            <person name="Hugenholtz P."/>
            <person name="Woyke T."/>
            <person name="Wu D."/>
            <person name="Verbarg S."/>
            <person name="Frueling A."/>
            <person name="Brambilla E."/>
            <person name="Klenk H.-P."/>
            <person name="Eisen J.A."/>
        </authorList>
    </citation>
    <scope>NUCLEOTIDE SEQUENCE</scope>
    <source>
        <strain>DSM 1100</strain>
    </source>
</reference>
<name>F4KR92_HALH1</name>
<evidence type="ECO:0000313" key="2">
    <source>
        <dbReference type="Proteomes" id="UP000008461"/>
    </source>
</evidence>
<dbReference type="EMBL" id="CP002691">
    <property type="protein sequence ID" value="AEE54279.1"/>
    <property type="molecule type" value="Genomic_DNA"/>
</dbReference>
<dbReference type="AlphaFoldDB" id="F4KR92"/>
<dbReference type="STRING" id="760192.Halhy_6463"/>
<accession>F4KR92</accession>
<dbReference type="HOGENOM" id="CLU_120889_0_0_10"/>
<proteinExistence type="predicted"/>
<dbReference type="Proteomes" id="UP000008461">
    <property type="component" value="Chromosome"/>
</dbReference>
<organism evidence="1 2">
    <name type="scientific">Haliscomenobacter hydrossis (strain ATCC 27775 / DSM 1100 / LMG 10767 / O)</name>
    <dbReference type="NCBI Taxonomy" id="760192"/>
    <lineage>
        <taxon>Bacteria</taxon>
        <taxon>Pseudomonadati</taxon>
        <taxon>Bacteroidota</taxon>
        <taxon>Saprospiria</taxon>
        <taxon>Saprospirales</taxon>
        <taxon>Haliscomenobacteraceae</taxon>
        <taxon>Haliscomenobacter</taxon>
    </lineage>
</organism>
<sequence>MRDQQLLTIRPELQLDTTSSTPAETFQNQTLRQVLKFQHDLLVAAFRSYIRKRHGVYKALSEKGKLDWISSSLQKDQQLRQLMAGMVIGQFTGAEWEQFAANEPEYLRRLITMLIQRLQTAAEELS</sequence>
<dbReference type="RefSeq" id="WP_013768796.1">
    <property type="nucleotide sequence ID" value="NC_015510.1"/>
</dbReference>
<protein>
    <submittedName>
        <fullName evidence="1">Glyoxalase family protein</fullName>
    </submittedName>
</protein>
<evidence type="ECO:0000313" key="1">
    <source>
        <dbReference type="EMBL" id="AEE54279.1"/>
    </source>
</evidence>
<dbReference type="OrthoDB" id="1271679at2"/>
<keyword evidence="2" id="KW-1185">Reference proteome</keyword>
<dbReference type="KEGG" id="hhy:Halhy_6463"/>
<dbReference type="eggNOG" id="COG0346">
    <property type="taxonomic scope" value="Bacteria"/>
</dbReference>
<reference evidence="1 2" key="1">
    <citation type="journal article" date="2011" name="Stand. Genomic Sci.">
        <title>Complete genome sequence of Haliscomenobacter hydrossis type strain (O).</title>
        <authorList>
            <consortium name="US DOE Joint Genome Institute (JGI-PGF)"/>
            <person name="Daligault H."/>
            <person name="Lapidus A."/>
            <person name="Zeytun A."/>
            <person name="Nolan M."/>
            <person name="Lucas S."/>
            <person name="Del Rio T.G."/>
            <person name="Tice H."/>
            <person name="Cheng J.F."/>
            <person name="Tapia R."/>
            <person name="Han C."/>
            <person name="Goodwin L."/>
            <person name="Pitluck S."/>
            <person name="Liolios K."/>
            <person name="Pagani I."/>
            <person name="Ivanova N."/>
            <person name="Huntemann M."/>
            <person name="Mavromatis K."/>
            <person name="Mikhailova N."/>
            <person name="Pati A."/>
            <person name="Chen A."/>
            <person name="Palaniappan K."/>
            <person name="Land M."/>
            <person name="Hauser L."/>
            <person name="Brambilla E.M."/>
            <person name="Rohde M."/>
            <person name="Verbarg S."/>
            <person name="Goker M."/>
            <person name="Bristow J."/>
            <person name="Eisen J.A."/>
            <person name="Markowitz V."/>
            <person name="Hugenholtz P."/>
            <person name="Kyrpides N.C."/>
            <person name="Klenk H.P."/>
            <person name="Woyke T."/>
        </authorList>
    </citation>
    <scope>NUCLEOTIDE SEQUENCE [LARGE SCALE GENOMIC DNA]</scope>
    <source>
        <strain evidence="2">ATCC 27775 / DSM 1100 / LMG 10767 / O</strain>
    </source>
</reference>
<gene>
    <name evidence="1" type="ordered locus">Halhy_6463</name>
</gene>